<protein>
    <submittedName>
        <fullName evidence="2">Uncharacterized protein</fullName>
    </submittedName>
</protein>
<dbReference type="Ensembl" id="ENSMMOT00000009433.1">
    <property type="protein sequence ID" value="ENSMMOP00000009268.1"/>
    <property type="gene ID" value="ENSMMOG00000007083.1"/>
</dbReference>
<keyword evidence="1" id="KW-0732">Signal</keyword>
<evidence type="ECO:0000313" key="3">
    <source>
        <dbReference type="Proteomes" id="UP000261620"/>
    </source>
</evidence>
<name>A0A3Q3W512_MOLML</name>
<sequence>MKLYLAVAVLMLAFVAHTEAQEEETVGSTFTRFGDHVTDMTRGLLFACKIKVVELIKDKYDKIIKLKRIMNCWFLILEAYYIFSHFEKT</sequence>
<evidence type="ECO:0000313" key="2">
    <source>
        <dbReference type="Ensembl" id="ENSMMOP00000009268.1"/>
    </source>
</evidence>
<reference evidence="2" key="2">
    <citation type="submission" date="2025-09" db="UniProtKB">
        <authorList>
            <consortium name="Ensembl"/>
        </authorList>
    </citation>
    <scope>IDENTIFICATION</scope>
</reference>
<dbReference type="AlphaFoldDB" id="A0A3Q3W512"/>
<accession>A0A3Q3W512</accession>
<feature type="chain" id="PRO_5018644615" evidence="1">
    <location>
        <begin position="21"/>
        <end position="89"/>
    </location>
</feature>
<organism evidence="2 3">
    <name type="scientific">Mola mola</name>
    <name type="common">Ocean sunfish</name>
    <name type="synonym">Tetraodon mola</name>
    <dbReference type="NCBI Taxonomy" id="94237"/>
    <lineage>
        <taxon>Eukaryota</taxon>
        <taxon>Metazoa</taxon>
        <taxon>Chordata</taxon>
        <taxon>Craniata</taxon>
        <taxon>Vertebrata</taxon>
        <taxon>Euteleostomi</taxon>
        <taxon>Actinopterygii</taxon>
        <taxon>Neopterygii</taxon>
        <taxon>Teleostei</taxon>
        <taxon>Neoteleostei</taxon>
        <taxon>Acanthomorphata</taxon>
        <taxon>Eupercaria</taxon>
        <taxon>Tetraodontiformes</taxon>
        <taxon>Molidae</taxon>
        <taxon>Mola</taxon>
    </lineage>
</organism>
<keyword evidence="3" id="KW-1185">Reference proteome</keyword>
<dbReference type="Proteomes" id="UP000261620">
    <property type="component" value="Unplaced"/>
</dbReference>
<reference evidence="2" key="1">
    <citation type="submission" date="2025-08" db="UniProtKB">
        <authorList>
            <consortium name="Ensembl"/>
        </authorList>
    </citation>
    <scope>IDENTIFICATION</scope>
</reference>
<feature type="signal peptide" evidence="1">
    <location>
        <begin position="1"/>
        <end position="20"/>
    </location>
</feature>
<evidence type="ECO:0000256" key="1">
    <source>
        <dbReference type="SAM" id="SignalP"/>
    </source>
</evidence>
<proteinExistence type="predicted"/>